<dbReference type="GO" id="GO:0047134">
    <property type="term" value="F:protein-disulfide reductase [NAD(P)H] activity"/>
    <property type="evidence" value="ECO:0007669"/>
    <property type="project" value="InterPro"/>
</dbReference>
<evidence type="ECO:0000256" key="1">
    <source>
        <dbReference type="ARBA" id="ARBA00008987"/>
    </source>
</evidence>
<dbReference type="InterPro" id="IPR036249">
    <property type="entry name" value="Thioredoxin-like_sf"/>
</dbReference>
<dbReference type="AlphaFoldDB" id="A0A4E0R6C3"/>
<keyword evidence="6" id="KW-1185">Reference proteome</keyword>
<feature type="chain" id="PRO_5020021998" description="Thioredoxin domain-containing protein 17" evidence="3">
    <location>
        <begin position="19"/>
        <end position="148"/>
    </location>
</feature>
<protein>
    <recommendedName>
        <fullName evidence="2">Thioredoxin domain-containing protein 17</fullName>
    </recommendedName>
</protein>
<dbReference type="PANTHER" id="PTHR12452">
    <property type="entry name" value="42-9-9 PROTEIN-RELATED"/>
    <property type="match status" value="1"/>
</dbReference>
<dbReference type="InterPro" id="IPR045108">
    <property type="entry name" value="TXNDC17-like"/>
</dbReference>
<evidence type="ECO:0000313" key="5">
    <source>
        <dbReference type="EMBL" id="THD22306.1"/>
    </source>
</evidence>
<evidence type="ECO:0000256" key="3">
    <source>
        <dbReference type="SAM" id="SignalP"/>
    </source>
</evidence>
<accession>A0A4E0R6C3</accession>
<dbReference type="Proteomes" id="UP000230066">
    <property type="component" value="Unassembled WGS sequence"/>
</dbReference>
<feature type="signal peptide" evidence="3">
    <location>
        <begin position="1"/>
        <end position="18"/>
    </location>
</feature>
<evidence type="ECO:0000313" key="6">
    <source>
        <dbReference type="Proteomes" id="UP000230066"/>
    </source>
</evidence>
<sequence length="148" mass="16641">MAPSNLLIITLLWTATYAENVIDAGGAVIPTPVKTKRELFDAIARNEGKRIFILFKGTPENGIQWCSDCQNAQPFIDDALRQLPSDSVFLTVHVGNLVEWKNADNEFRNIPDLNVDSVPTLVDYSRRKILNLEQNPNTQRIVSFFHGS</sequence>
<dbReference type="InterPro" id="IPR010357">
    <property type="entry name" value="TXNDC17_dom"/>
</dbReference>
<comment type="similarity">
    <text evidence="1">Belongs to the thioredoxin family.</text>
</comment>
<comment type="caution">
    <text evidence="5">The sequence shown here is derived from an EMBL/GenBank/DDBJ whole genome shotgun (WGS) entry which is preliminary data.</text>
</comment>
<dbReference type="Pfam" id="PF06110">
    <property type="entry name" value="TXD17-like_Trx"/>
    <property type="match status" value="1"/>
</dbReference>
<dbReference type="Gene3D" id="3.40.30.10">
    <property type="entry name" value="Glutaredoxin"/>
    <property type="match status" value="1"/>
</dbReference>
<proteinExistence type="inferred from homology"/>
<reference evidence="5" key="1">
    <citation type="submission" date="2019-03" db="EMBL/GenBank/DDBJ databases">
        <title>Improved annotation for the trematode Fasciola hepatica.</title>
        <authorList>
            <person name="Choi Y.-J."/>
            <person name="Martin J."/>
            <person name="Mitreva M."/>
        </authorList>
    </citation>
    <scope>NUCLEOTIDE SEQUENCE [LARGE SCALE GENOMIC DNA]</scope>
</reference>
<dbReference type="PANTHER" id="PTHR12452:SF0">
    <property type="entry name" value="THIOREDOXIN DOMAIN-CONTAINING PROTEIN 17"/>
    <property type="match status" value="1"/>
</dbReference>
<evidence type="ECO:0000256" key="2">
    <source>
        <dbReference type="ARBA" id="ARBA00016949"/>
    </source>
</evidence>
<dbReference type="GO" id="GO:0005829">
    <property type="term" value="C:cytosol"/>
    <property type="evidence" value="ECO:0007669"/>
    <property type="project" value="TreeGrafter"/>
</dbReference>
<feature type="domain" description="Thioredoxin" evidence="4">
    <location>
        <begin position="42"/>
        <end position="145"/>
    </location>
</feature>
<evidence type="ECO:0000259" key="4">
    <source>
        <dbReference type="Pfam" id="PF06110"/>
    </source>
</evidence>
<keyword evidence="3" id="KW-0732">Signal</keyword>
<name>A0A4E0R6C3_FASHE</name>
<gene>
    <name evidence="5" type="ORF">D915_006861</name>
</gene>
<dbReference type="SUPFAM" id="SSF52833">
    <property type="entry name" value="Thioredoxin-like"/>
    <property type="match status" value="1"/>
</dbReference>
<dbReference type="EMBL" id="JXXN02002847">
    <property type="protein sequence ID" value="THD22306.1"/>
    <property type="molecule type" value="Genomic_DNA"/>
</dbReference>
<organism evidence="5 6">
    <name type="scientific">Fasciola hepatica</name>
    <name type="common">Liver fluke</name>
    <dbReference type="NCBI Taxonomy" id="6192"/>
    <lineage>
        <taxon>Eukaryota</taxon>
        <taxon>Metazoa</taxon>
        <taxon>Spiralia</taxon>
        <taxon>Lophotrochozoa</taxon>
        <taxon>Platyhelminthes</taxon>
        <taxon>Trematoda</taxon>
        <taxon>Digenea</taxon>
        <taxon>Plagiorchiida</taxon>
        <taxon>Echinostomata</taxon>
        <taxon>Echinostomatoidea</taxon>
        <taxon>Fasciolidae</taxon>
        <taxon>Fasciola</taxon>
    </lineage>
</organism>